<dbReference type="PRINTS" id="PR00081">
    <property type="entry name" value="GDHRDH"/>
</dbReference>
<dbReference type="SUPFAM" id="SSF51735">
    <property type="entry name" value="NAD(P)-binding Rossmann-fold domains"/>
    <property type="match status" value="1"/>
</dbReference>
<dbReference type="Pfam" id="PF00106">
    <property type="entry name" value="adh_short"/>
    <property type="match status" value="1"/>
</dbReference>
<dbReference type="PANTHER" id="PTHR24320">
    <property type="entry name" value="RETINOL DEHYDROGENASE"/>
    <property type="match status" value="1"/>
</dbReference>
<evidence type="ECO:0000313" key="5">
    <source>
        <dbReference type="Proteomes" id="UP000075462"/>
    </source>
</evidence>
<proteinExistence type="inferred from homology"/>
<gene>
    <name evidence="4" type="ORF">AD954_13355</name>
</gene>
<dbReference type="EMBL" id="LIAA01000065">
    <property type="protein sequence ID" value="KXV76074.1"/>
    <property type="molecule type" value="Genomic_DNA"/>
</dbReference>
<sequence length="327" mass="34285">MTQQFNATSTTEDVLHNVSLAGKRILVTGVSAGLGIETARTLAAHGATVVGAARNLAKAEHATAQVRAYAEKGGGSLELLELDLADLASVRAATDRLNAAGKPFDLVIANAGVMATPFGQTKDGFETQFGTNHLGHFVLVNRIAGLLRAGSRLVTLSSAGHRFSDVDLADPNFAHTPYDPWLAYGRSKTANILFAIAFDARHKAQDIRATAVHPGAIMTELVRYLPEGALEAMESQINAQAAAAGKPPFEFKTVPQGAATSVWAGLVAAADAVGGHYCEDCHVAPVIPNDAPKGLLDEGVRAYAVDPAHAKALWAKSEEMVGERFAT</sequence>
<evidence type="ECO:0000256" key="3">
    <source>
        <dbReference type="ARBA" id="ARBA00071493"/>
    </source>
</evidence>
<dbReference type="OrthoDB" id="109589at2"/>
<dbReference type="InterPro" id="IPR002347">
    <property type="entry name" value="SDR_fam"/>
</dbReference>
<dbReference type="GO" id="GO:0016491">
    <property type="term" value="F:oxidoreductase activity"/>
    <property type="evidence" value="ECO:0007669"/>
    <property type="project" value="UniProtKB-KW"/>
</dbReference>
<protein>
    <recommendedName>
        <fullName evidence="3">Probable oxidoreductase</fullName>
    </recommendedName>
</protein>
<dbReference type="RefSeq" id="WP_062274448.1">
    <property type="nucleotide sequence ID" value="NZ_LIAA01000065.1"/>
</dbReference>
<dbReference type="Gene3D" id="3.40.50.720">
    <property type="entry name" value="NAD(P)-binding Rossmann-like Domain"/>
    <property type="match status" value="1"/>
</dbReference>
<dbReference type="PATRIC" id="fig|178900.7.peg.2749"/>
<dbReference type="AlphaFoldDB" id="A0A149V7C1"/>
<dbReference type="PANTHER" id="PTHR24320:SF272">
    <property type="entry name" value="NAD(P)-BINDING ROSSMANN-FOLD SUPERFAMILY PROTEIN"/>
    <property type="match status" value="1"/>
</dbReference>
<dbReference type="InterPro" id="IPR036291">
    <property type="entry name" value="NAD(P)-bd_dom_sf"/>
</dbReference>
<name>A0A149V7C1_9PROT</name>
<dbReference type="FunFam" id="3.40.50.720:FF:000594">
    <property type="entry name" value="Short-chain oxidoreductase"/>
    <property type="match status" value="1"/>
</dbReference>
<keyword evidence="2" id="KW-0560">Oxidoreductase</keyword>
<evidence type="ECO:0000313" key="4">
    <source>
        <dbReference type="EMBL" id="KXV76074.1"/>
    </source>
</evidence>
<reference evidence="4 5" key="1">
    <citation type="submission" date="2015-06" db="EMBL/GenBank/DDBJ databases">
        <title>Improved classification and identification of acetic acid bacteria using matrix-assisted laser desorption/ionization time-of-flight mass spectrometry; Gluconobacter nephelii and Gluconobacter uchimurae are later heterotypic synonyms of Gluconobacter japonicus and Gluconobacter oxydans, respectively.</title>
        <authorList>
            <person name="Li L."/>
            <person name="Cleenwerck I."/>
            <person name="De Vuyst L."/>
            <person name="Vandamme P."/>
        </authorList>
    </citation>
    <scope>NUCLEOTIDE SEQUENCE [LARGE SCALE GENOMIC DNA]</scope>
    <source>
        <strain evidence="4 5">LMG 1545</strain>
    </source>
</reference>
<evidence type="ECO:0000256" key="1">
    <source>
        <dbReference type="ARBA" id="ARBA00006484"/>
    </source>
</evidence>
<evidence type="ECO:0000256" key="2">
    <source>
        <dbReference type="ARBA" id="ARBA00023002"/>
    </source>
</evidence>
<dbReference type="Proteomes" id="UP000075462">
    <property type="component" value="Unassembled WGS sequence"/>
</dbReference>
<comment type="caution">
    <text evidence="4">The sequence shown here is derived from an EMBL/GenBank/DDBJ whole genome shotgun (WGS) entry which is preliminary data.</text>
</comment>
<organism evidence="4 5">
    <name type="scientific">Acetobacter cerevisiae</name>
    <dbReference type="NCBI Taxonomy" id="178900"/>
    <lineage>
        <taxon>Bacteria</taxon>
        <taxon>Pseudomonadati</taxon>
        <taxon>Pseudomonadota</taxon>
        <taxon>Alphaproteobacteria</taxon>
        <taxon>Acetobacterales</taxon>
        <taxon>Acetobacteraceae</taxon>
        <taxon>Acetobacter</taxon>
    </lineage>
</organism>
<comment type="similarity">
    <text evidence="1">Belongs to the short-chain dehydrogenases/reductases (SDR) family.</text>
</comment>
<accession>A0A149V7C1</accession>